<dbReference type="InterPro" id="IPR004788">
    <property type="entry name" value="Ribose5P_isomerase_type_A"/>
</dbReference>
<name>V5SCR1_9HYPH</name>
<dbReference type="SUPFAM" id="SSF100950">
    <property type="entry name" value="NagB/RpiA/CoA transferase-like"/>
    <property type="match status" value="1"/>
</dbReference>
<gene>
    <name evidence="3" type="primary">rpiA</name>
    <name evidence="4" type="ORF">W911_10270</name>
</gene>
<dbReference type="SUPFAM" id="SSF75445">
    <property type="entry name" value="D-ribose-5-phosphate isomerase (RpiA), lid domain"/>
    <property type="match status" value="1"/>
</dbReference>
<dbReference type="PANTHER" id="PTHR43748">
    <property type="entry name" value="RIBOSE-5-PHOSPHATE ISOMERASE 3, CHLOROPLASTIC-RELATED"/>
    <property type="match status" value="1"/>
</dbReference>
<dbReference type="PANTHER" id="PTHR43748:SF3">
    <property type="entry name" value="RIBOSE-5-PHOSPHATE ISOMERASE 3, CHLOROPLASTIC-RELATED"/>
    <property type="match status" value="1"/>
</dbReference>
<dbReference type="HAMAP" id="MF_00170">
    <property type="entry name" value="Rib_5P_isom_A"/>
    <property type="match status" value="1"/>
</dbReference>
<dbReference type="Pfam" id="PF06026">
    <property type="entry name" value="Rib_5-P_isom_A"/>
    <property type="match status" value="1"/>
</dbReference>
<dbReference type="InterPro" id="IPR037171">
    <property type="entry name" value="NagB/RpiA_transferase-like"/>
</dbReference>
<organism evidence="4 5">
    <name type="scientific">Hyphomicrobium nitrativorans NL23</name>
    <dbReference type="NCBI Taxonomy" id="1029756"/>
    <lineage>
        <taxon>Bacteria</taxon>
        <taxon>Pseudomonadati</taxon>
        <taxon>Pseudomonadota</taxon>
        <taxon>Alphaproteobacteria</taxon>
        <taxon>Hyphomicrobiales</taxon>
        <taxon>Hyphomicrobiaceae</taxon>
        <taxon>Hyphomicrobium</taxon>
    </lineage>
</organism>
<dbReference type="RefSeq" id="WP_023787411.1">
    <property type="nucleotide sequence ID" value="NC_022997.1"/>
</dbReference>
<dbReference type="GO" id="GO:0009052">
    <property type="term" value="P:pentose-phosphate shunt, non-oxidative branch"/>
    <property type="evidence" value="ECO:0007669"/>
    <property type="project" value="UniProtKB-UniRule"/>
</dbReference>
<dbReference type="EMBL" id="CP006912">
    <property type="protein sequence ID" value="AHB48691.1"/>
    <property type="molecule type" value="Genomic_DNA"/>
</dbReference>
<dbReference type="STRING" id="1029756.W911_10270"/>
<keyword evidence="2 3" id="KW-0413">Isomerase</keyword>
<feature type="binding site" evidence="3">
    <location>
        <begin position="96"/>
        <end position="99"/>
    </location>
    <ligand>
        <name>substrate</name>
    </ligand>
</feature>
<comment type="subunit">
    <text evidence="3">Homodimer.</text>
</comment>
<reference evidence="4 5" key="1">
    <citation type="journal article" date="2014" name="Genome Announc.">
        <title>Complete Genome Sequence of Hyphomicrobium nitrativorans Strain NL23, a Denitrifying Bacterium Isolated from Biofilm of a Methanol-Fed Denitrification System Treating Seawater at the Montreal Biodome.</title>
        <authorList>
            <person name="Martineau C."/>
            <person name="Villeneuve C."/>
            <person name="Mauffrey F."/>
            <person name="Villemur R."/>
        </authorList>
    </citation>
    <scope>NUCLEOTIDE SEQUENCE [LARGE SCALE GENOMIC DNA]</scope>
    <source>
        <strain evidence="4">NL23</strain>
    </source>
</reference>
<dbReference type="Gene3D" id="3.40.50.1360">
    <property type="match status" value="1"/>
</dbReference>
<dbReference type="PATRIC" id="fig|1029756.8.peg.2133"/>
<keyword evidence="5" id="KW-1185">Reference proteome</keyword>
<evidence type="ECO:0000256" key="3">
    <source>
        <dbReference type="HAMAP-Rule" id="MF_00170"/>
    </source>
</evidence>
<comment type="catalytic activity">
    <reaction evidence="1 3">
        <text>aldehydo-D-ribose 5-phosphate = D-ribulose 5-phosphate</text>
        <dbReference type="Rhea" id="RHEA:14657"/>
        <dbReference type="ChEBI" id="CHEBI:58121"/>
        <dbReference type="ChEBI" id="CHEBI:58273"/>
        <dbReference type="EC" id="5.3.1.6"/>
    </reaction>
</comment>
<dbReference type="EC" id="5.3.1.6" evidence="3"/>
<dbReference type="NCBIfam" id="NF001924">
    <property type="entry name" value="PRK00702.1"/>
    <property type="match status" value="1"/>
</dbReference>
<evidence type="ECO:0000313" key="5">
    <source>
        <dbReference type="Proteomes" id="UP000018542"/>
    </source>
</evidence>
<dbReference type="FunFam" id="3.40.50.1360:FF:000001">
    <property type="entry name" value="Ribose-5-phosphate isomerase A"/>
    <property type="match status" value="1"/>
</dbReference>
<dbReference type="AlphaFoldDB" id="V5SCR1"/>
<feature type="active site" description="Proton acceptor" evidence="3">
    <location>
        <position position="105"/>
    </location>
</feature>
<comment type="similarity">
    <text evidence="3">Belongs to the ribose 5-phosphate isomerase family.</text>
</comment>
<dbReference type="OrthoDB" id="5870696at2"/>
<accession>V5SCR1</accession>
<proteinExistence type="inferred from homology"/>
<feature type="binding site" evidence="3">
    <location>
        <position position="123"/>
    </location>
    <ligand>
        <name>substrate</name>
    </ligand>
</feature>
<dbReference type="GO" id="GO:0004751">
    <property type="term" value="F:ribose-5-phosphate isomerase activity"/>
    <property type="evidence" value="ECO:0007669"/>
    <property type="project" value="UniProtKB-UniRule"/>
</dbReference>
<dbReference type="KEGG" id="hni:W911_10270"/>
<comment type="pathway">
    <text evidence="3">Carbohydrate degradation; pentose phosphate pathway; D-ribose 5-phosphate from D-ribulose 5-phosphate (non-oxidative stage): step 1/1.</text>
</comment>
<dbReference type="InterPro" id="IPR020672">
    <property type="entry name" value="Ribose5P_isomerase_typA_subgr"/>
</dbReference>
<sequence length="240" mass="25162">MSVESYKLAAARRALQFVEPGMRLGLGTGSTASKFVELLAGEVRAGLQVLCVPTSEETQRLAEQHGIPLTTLCETPLLDLTIDGADEIDGELRLIKGGGGALLREKIVATASDRMIVIADSAKQVAKLGAFPLPVEVARFGMTATRNMIEMLAADAGCHGEITQRLLSDGAPFVTDGGNYIFDCAFGPMEDPEALDEALKFIPGVVENGLFLGIADAAIIGGPEGVAVIEAQYGESQEAV</sequence>
<dbReference type="HOGENOM" id="CLU_056590_1_0_5"/>
<dbReference type="Gene3D" id="3.30.70.260">
    <property type="match status" value="1"/>
</dbReference>
<evidence type="ECO:0000313" key="4">
    <source>
        <dbReference type="EMBL" id="AHB48691.1"/>
    </source>
</evidence>
<feature type="binding site" evidence="3">
    <location>
        <begin position="28"/>
        <end position="31"/>
    </location>
    <ligand>
        <name>substrate</name>
    </ligand>
</feature>
<protein>
    <recommendedName>
        <fullName evidence="3">Ribose-5-phosphate isomerase A</fullName>
        <ecNumber evidence="3">5.3.1.6</ecNumber>
    </recommendedName>
    <alternativeName>
        <fullName evidence="3">Phosphoriboisomerase A</fullName>
        <shortName evidence="3">PRI</shortName>
    </alternativeName>
</protein>
<dbReference type="CDD" id="cd01398">
    <property type="entry name" value="RPI_A"/>
    <property type="match status" value="1"/>
</dbReference>
<comment type="function">
    <text evidence="3">Catalyzes the reversible conversion of ribose-5-phosphate to ribulose 5-phosphate.</text>
</comment>
<dbReference type="Proteomes" id="UP000018542">
    <property type="component" value="Chromosome"/>
</dbReference>
<dbReference type="UniPathway" id="UPA00115">
    <property type="reaction ID" value="UER00412"/>
</dbReference>
<evidence type="ECO:0000256" key="1">
    <source>
        <dbReference type="ARBA" id="ARBA00001713"/>
    </source>
</evidence>
<dbReference type="InterPro" id="IPR050262">
    <property type="entry name" value="Ribose-5P_isomerase"/>
</dbReference>
<feature type="binding site" evidence="3">
    <location>
        <begin position="83"/>
        <end position="86"/>
    </location>
    <ligand>
        <name>substrate</name>
    </ligand>
</feature>
<dbReference type="NCBIfam" id="TIGR00021">
    <property type="entry name" value="rpiA"/>
    <property type="match status" value="1"/>
</dbReference>
<evidence type="ECO:0000256" key="2">
    <source>
        <dbReference type="ARBA" id="ARBA00023235"/>
    </source>
</evidence>